<reference evidence="14" key="1">
    <citation type="submission" date="2025-08" db="UniProtKB">
        <authorList>
            <consortium name="RefSeq"/>
        </authorList>
    </citation>
    <scope>IDENTIFICATION</scope>
    <source>
        <tissue evidence="14">Whole organism</tissue>
    </source>
</reference>
<dbReference type="InterPro" id="IPR006593">
    <property type="entry name" value="Cyt_b561/ferric_Rdtase_TM"/>
</dbReference>
<dbReference type="Pfam" id="PF03188">
    <property type="entry name" value="Cytochrom_B561"/>
    <property type="match status" value="1"/>
</dbReference>
<dbReference type="InterPro" id="IPR043205">
    <property type="entry name" value="CYB561/CYBRD1-like"/>
</dbReference>
<feature type="transmembrane region" description="Helical" evidence="11">
    <location>
        <begin position="233"/>
        <end position="255"/>
    </location>
</feature>
<dbReference type="OrthoDB" id="907479at2759"/>
<keyword evidence="7" id="KW-0249">Electron transport</keyword>
<sequence>MSEQSAEEVAVVQLDGVLHDALNNALDDALDNILHDDQDAATSTSSTATACVSTVAAASGGLDGADKHLGHHHHVHNLLVVQQGELLNDMSVLEDKKAGEGGGYINMDAGGTPQQLLKGFSPLLVLTEVVGLVLVTLVAVWCGQKGFAWTSNPDLEFNWHPLLMVIALIFLNGNAILTFRVLRNNRKVLLKYIHGGIQLFTLPLIVIGLVAVFDSHNLHKPTPTPNLYSLHSWIGLGAVIMFFSQYVVGLTAFLFPGLSAEYRSFILPYHVFNGIAILALSVGASLIGLNEKAFFAIPNYGALPGEAVLINMIGVVMVVFALLVGLLVTKAEYKRTPLPEDGSPLLAAASRQ</sequence>
<evidence type="ECO:0000256" key="4">
    <source>
        <dbReference type="ARBA" id="ARBA00022617"/>
    </source>
</evidence>
<organism evidence="13 14">
    <name type="scientific">Frankliniella occidentalis</name>
    <name type="common">Western flower thrips</name>
    <name type="synonym">Euthrips occidentalis</name>
    <dbReference type="NCBI Taxonomy" id="133901"/>
    <lineage>
        <taxon>Eukaryota</taxon>
        <taxon>Metazoa</taxon>
        <taxon>Ecdysozoa</taxon>
        <taxon>Arthropoda</taxon>
        <taxon>Hexapoda</taxon>
        <taxon>Insecta</taxon>
        <taxon>Pterygota</taxon>
        <taxon>Neoptera</taxon>
        <taxon>Paraneoptera</taxon>
        <taxon>Thysanoptera</taxon>
        <taxon>Terebrantia</taxon>
        <taxon>Thripoidea</taxon>
        <taxon>Thripidae</taxon>
        <taxon>Frankliniella</taxon>
    </lineage>
</organism>
<feature type="transmembrane region" description="Helical" evidence="11">
    <location>
        <begin position="161"/>
        <end position="182"/>
    </location>
</feature>
<dbReference type="PANTHER" id="PTHR10106:SF0">
    <property type="entry name" value="LD36721P"/>
    <property type="match status" value="1"/>
</dbReference>
<gene>
    <name evidence="14" type="primary">LOC127748948</name>
</gene>
<feature type="domain" description="Cytochrome b561" evidence="12">
    <location>
        <begin position="126"/>
        <end position="329"/>
    </location>
</feature>
<keyword evidence="9" id="KW-0408">Iron</keyword>
<evidence type="ECO:0000256" key="2">
    <source>
        <dbReference type="ARBA" id="ARBA00004141"/>
    </source>
</evidence>
<dbReference type="AlphaFoldDB" id="A0A9C6U3N4"/>
<proteinExistence type="predicted"/>
<name>A0A9C6U3N4_FRAOC</name>
<dbReference type="Proteomes" id="UP000504606">
    <property type="component" value="Unplaced"/>
</dbReference>
<dbReference type="Gene3D" id="1.20.120.1770">
    <property type="match status" value="1"/>
</dbReference>
<feature type="transmembrane region" description="Helical" evidence="11">
    <location>
        <begin position="307"/>
        <end position="328"/>
    </location>
</feature>
<evidence type="ECO:0000256" key="8">
    <source>
        <dbReference type="ARBA" id="ARBA00022989"/>
    </source>
</evidence>
<dbReference type="PANTHER" id="PTHR10106">
    <property type="entry name" value="CYTOCHROME B561-RELATED"/>
    <property type="match status" value="1"/>
</dbReference>
<evidence type="ECO:0000256" key="6">
    <source>
        <dbReference type="ARBA" id="ARBA00022723"/>
    </source>
</evidence>
<dbReference type="KEGG" id="foc:127748948"/>
<keyword evidence="10 11" id="KW-0472">Membrane</keyword>
<accession>A0A9C6U3N4</accession>
<evidence type="ECO:0000313" key="14">
    <source>
        <dbReference type="RefSeq" id="XP_052120763.1"/>
    </source>
</evidence>
<keyword evidence="13" id="KW-1185">Reference proteome</keyword>
<feature type="transmembrane region" description="Helical" evidence="11">
    <location>
        <begin position="267"/>
        <end position="287"/>
    </location>
</feature>
<evidence type="ECO:0000256" key="5">
    <source>
        <dbReference type="ARBA" id="ARBA00022692"/>
    </source>
</evidence>
<dbReference type="RefSeq" id="XP_052120763.1">
    <property type="nucleotide sequence ID" value="XM_052264803.1"/>
</dbReference>
<dbReference type="SMART" id="SM00665">
    <property type="entry name" value="B561"/>
    <property type="match status" value="1"/>
</dbReference>
<dbReference type="GO" id="GO:0016020">
    <property type="term" value="C:membrane"/>
    <property type="evidence" value="ECO:0007669"/>
    <property type="project" value="UniProtKB-SubCell"/>
</dbReference>
<dbReference type="GO" id="GO:0046872">
    <property type="term" value="F:metal ion binding"/>
    <property type="evidence" value="ECO:0007669"/>
    <property type="project" value="UniProtKB-KW"/>
</dbReference>
<evidence type="ECO:0000256" key="7">
    <source>
        <dbReference type="ARBA" id="ARBA00022982"/>
    </source>
</evidence>
<evidence type="ECO:0000256" key="3">
    <source>
        <dbReference type="ARBA" id="ARBA00022448"/>
    </source>
</evidence>
<evidence type="ECO:0000256" key="1">
    <source>
        <dbReference type="ARBA" id="ARBA00001970"/>
    </source>
</evidence>
<keyword evidence="4" id="KW-0349">Heme</keyword>
<dbReference type="GO" id="GO:0016491">
    <property type="term" value="F:oxidoreductase activity"/>
    <property type="evidence" value="ECO:0007669"/>
    <property type="project" value="InterPro"/>
</dbReference>
<evidence type="ECO:0000256" key="10">
    <source>
        <dbReference type="ARBA" id="ARBA00023136"/>
    </source>
</evidence>
<comment type="subcellular location">
    <subcellularLocation>
        <location evidence="2">Membrane</location>
        <topology evidence="2">Multi-pass membrane protein</topology>
    </subcellularLocation>
</comment>
<evidence type="ECO:0000313" key="13">
    <source>
        <dbReference type="Proteomes" id="UP000504606"/>
    </source>
</evidence>
<evidence type="ECO:0000256" key="9">
    <source>
        <dbReference type="ARBA" id="ARBA00023004"/>
    </source>
</evidence>
<comment type="cofactor">
    <cofactor evidence="1">
        <name>heme b</name>
        <dbReference type="ChEBI" id="CHEBI:60344"/>
    </cofactor>
</comment>
<feature type="transmembrane region" description="Helical" evidence="11">
    <location>
        <begin position="123"/>
        <end position="141"/>
    </location>
</feature>
<dbReference type="PROSITE" id="PS50939">
    <property type="entry name" value="CYTOCHROME_B561"/>
    <property type="match status" value="1"/>
</dbReference>
<evidence type="ECO:0000256" key="11">
    <source>
        <dbReference type="SAM" id="Phobius"/>
    </source>
</evidence>
<keyword evidence="3" id="KW-0813">Transport</keyword>
<keyword evidence="6" id="KW-0479">Metal-binding</keyword>
<evidence type="ECO:0000259" key="12">
    <source>
        <dbReference type="PROSITE" id="PS50939"/>
    </source>
</evidence>
<dbReference type="GeneID" id="127748948"/>
<protein>
    <submittedName>
        <fullName evidence="14">Transmembrane ascorbate-dependent reductase CYB561-like isoform X1</fullName>
    </submittedName>
</protein>
<dbReference type="FunFam" id="1.20.120.1770:FF:000001">
    <property type="entry name" value="Cytochrome b reductase 1"/>
    <property type="match status" value="1"/>
</dbReference>
<feature type="transmembrane region" description="Helical" evidence="11">
    <location>
        <begin position="189"/>
        <end position="213"/>
    </location>
</feature>
<keyword evidence="8 11" id="KW-1133">Transmembrane helix</keyword>
<keyword evidence="5 11" id="KW-0812">Transmembrane</keyword>